<gene>
    <name evidence="2" type="ORF">ACFQ4G_09705</name>
</gene>
<evidence type="ECO:0000313" key="3">
    <source>
        <dbReference type="Proteomes" id="UP001597176"/>
    </source>
</evidence>
<accession>A0ABW3X024</accession>
<feature type="non-terminal residue" evidence="2">
    <location>
        <position position="60"/>
    </location>
</feature>
<organism evidence="2 3">
    <name type="scientific">Methylobacterium marchantiae</name>
    <dbReference type="NCBI Taxonomy" id="600331"/>
    <lineage>
        <taxon>Bacteria</taxon>
        <taxon>Pseudomonadati</taxon>
        <taxon>Pseudomonadota</taxon>
        <taxon>Alphaproteobacteria</taxon>
        <taxon>Hyphomicrobiales</taxon>
        <taxon>Methylobacteriaceae</taxon>
        <taxon>Methylobacterium</taxon>
    </lineage>
</organism>
<name>A0ABW3X024_9HYPH</name>
<protein>
    <recommendedName>
        <fullName evidence="4">MFS transporter</fullName>
    </recommendedName>
</protein>
<keyword evidence="3" id="KW-1185">Reference proteome</keyword>
<comment type="caution">
    <text evidence="2">The sequence shown here is derived from an EMBL/GenBank/DDBJ whole genome shotgun (WGS) entry which is preliminary data.</text>
</comment>
<evidence type="ECO:0000313" key="2">
    <source>
        <dbReference type="EMBL" id="MFD1301858.1"/>
    </source>
</evidence>
<evidence type="ECO:0008006" key="4">
    <source>
        <dbReference type="Google" id="ProtNLM"/>
    </source>
</evidence>
<sequence>MINKTPRKTVVTVRADAPARGRPTLPGLEPTTERVSDGYRWGQLVIGVICMVMIANLQYG</sequence>
<proteinExistence type="predicted"/>
<dbReference type="EMBL" id="JBHTND010000010">
    <property type="protein sequence ID" value="MFD1301858.1"/>
    <property type="molecule type" value="Genomic_DNA"/>
</dbReference>
<reference evidence="3" key="1">
    <citation type="journal article" date="2019" name="Int. J. Syst. Evol. Microbiol.">
        <title>The Global Catalogue of Microorganisms (GCM) 10K type strain sequencing project: providing services to taxonomists for standard genome sequencing and annotation.</title>
        <authorList>
            <consortium name="The Broad Institute Genomics Platform"/>
            <consortium name="The Broad Institute Genome Sequencing Center for Infectious Disease"/>
            <person name="Wu L."/>
            <person name="Ma J."/>
        </authorList>
    </citation>
    <scope>NUCLEOTIDE SEQUENCE [LARGE SCALE GENOMIC DNA]</scope>
    <source>
        <strain evidence="3">CCUG 56108</strain>
    </source>
</reference>
<dbReference type="Proteomes" id="UP001597176">
    <property type="component" value="Unassembled WGS sequence"/>
</dbReference>
<feature type="region of interest" description="Disordered" evidence="1">
    <location>
        <begin position="1"/>
        <end position="32"/>
    </location>
</feature>
<evidence type="ECO:0000256" key="1">
    <source>
        <dbReference type="SAM" id="MobiDB-lite"/>
    </source>
</evidence>